<dbReference type="PANTHER" id="PTHR30203">
    <property type="entry name" value="OUTER MEMBRANE CATION EFFLUX PROTEIN"/>
    <property type="match status" value="1"/>
</dbReference>
<organism evidence="3 4">
    <name type="scientific">Eoetvoesiella caeni</name>
    <dbReference type="NCBI Taxonomy" id="645616"/>
    <lineage>
        <taxon>Bacteria</taxon>
        <taxon>Pseudomonadati</taxon>
        <taxon>Pseudomonadota</taxon>
        <taxon>Betaproteobacteria</taxon>
        <taxon>Burkholderiales</taxon>
        <taxon>Alcaligenaceae</taxon>
        <taxon>Eoetvoesiella</taxon>
    </lineage>
</organism>
<name>A0A366H8A4_9BURK</name>
<proteinExistence type="inferred from homology"/>
<dbReference type="Gene3D" id="1.20.1600.10">
    <property type="entry name" value="Outer membrane efflux proteins (OEP)"/>
    <property type="match status" value="1"/>
</dbReference>
<keyword evidence="4" id="KW-1185">Reference proteome</keyword>
<comment type="similarity">
    <text evidence="1 2">Belongs to the outer membrane factor (OMF) (TC 1.B.17) family.</text>
</comment>
<comment type="subcellular location">
    <subcellularLocation>
        <location evidence="2">Cell membrane</location>
        <topology evidence="2">Lipid-anchor</topology>
    </subcellularLocation>
</comment>
<dbReference type="GO" id="GO:0005886">
    <property type="term" value="C:plasma membrane"/>
    <property type="evidence" value="ECO:0007669"/>
    <property type="project" value="UniProtKB-SubCell"/>
</dbReference>
<dbReference type="InterPro" id="IPR010131">
    <property type="entry name" value="MdtP/NodT-like"/>
</dbReference>
<sequence>MQNQEPMQKHNTKTGTVRTFRLTRFKAAGLLALALLGGCAVGPDYQRPEVAVGESYGEIQGWVQANPADTELRGDWWKTYSDLELNRLMDDLLASNLSIVQAEAQYRQAQALVQSATAGFFPTVGVNASVARSGSGSGSGQSSFSGTSGSSGNANQQYALNGSVSWEPDVWGKVRRSVESSEAGEQASAADLANTRLSMQSTLAQTYFRLRALDAEKRLFDQTVAAYERSLRTTRNRYEAGVAGQSDVAVAQTQLENAKVQQLALNWQRAQLEHALAVLVGKTPSAFSLKPTLATNTVPVIPVDVPSKLLQRRPDVAAAERRTAAANAQIGVAQAAWFPDLTLSAQGGYRSGQWAQWLTAPFSFWSLGPTLAMTIFDGGARQAQIKQARAGYDVQVASYRLTVLTALREVEDYLVQLRVLEQEQLAQNRALESARESLRLIQNQYDAGLIDYLSLVQVETAALSAERSALSMTADRLVASVQLIAALGGGWQAAPSMAAGLSAPAPALAPAPTPAFVPGN</sequence>
<keyword evidence="2" id="KW-0472">Membrane</keyword>
<evidence type="ECO:0000313" key="4">
    <source>
        <dbReference type="Proteomes" id="UP000253628"/>
    </source>
</evidence>
<dbReference type="EMBL" id="QNRQ01000007">
    <property type="protein sequence ID" value="RBP38433.1"/>
    <property type="molecule type" value="Genomic_DNA"/>
</dbReference>
<dbReference type="Gene3D" id="2.20.200.10">
    <property type="entry name" value="Outer membrane efflux proteins (OEP)"/>
    <property type="match status" value="1"/>
</dbReference>
<keyword evidence="2 3" id="KW-0449">Lipoprotein</keyword>
<keyword evidence="2" id="KW-0812">Transmembrane</keyword>
<accession>A0A366H8A4</accession>
<dbReference type="NCBIfam" id="TIGR01845">
    <property type="entry name" value="outer_NodT"/>
    <property type="match status" value="1"/>
</dbReference>
<comment type="caution">
    <text evidence="3">The sequence shown here is derived from an EMBL/GenBank/DDBJ whole genome shotgun (WGS) entry which is preliminary data.</text>
</comment>
<dbReference type="GO" id="GO:0015562">
    <property type="term" value="F:efflux transmembrane transporter activity"/>
    <property type="evidence" value="ECO:0007669"/>
    <property type="project" value="InterPro"/>
</dbReference>
<reference evidence="3 4" key="1">
    <citation type="submission" date="2018-06" db="EMBL/GenBank/DDBJ databases">
        <title>Genomic Encyclopedia of Type Strains, Phase IV (KMG-IV): sequencing the most valuable type-strain genomes for metagenomic binning, comparative biology and taxonomic classification.</title>
        <authorList>
            <person name="Goeker M."/>
        </authorList>
    </citation>
    <scope>NUCLEOTIDE SEQUENCE [LARGE SCALE GENOMIC DNA]</scope>
    <source>
        <strain evidence="3 4">DSM 25520</strain>
    </source>
</reference>
<evidence type="ECO:0000256" key="1">
    <source>
        <dbReference type="ARBA" id="ARBA00007613"/>
    </source>
</evidence>
<evidence type="ECO:0000256" key="2">
    <source>
        <dbReference type="RuleBase" id="RU362097"/>
    </source>
</evidence>
<protein>
    <submittedName>
        <fullName evidence="3">NodT family efflux transporter outer membrane factor (OMF) lipoprotein</fullName>
    </submittedName>
</protein>
<evidence type="ECO:0000313" key="3">
    <source>
        <dbReference type="EMBL" id="RBP38433.1"/>
    </source>
</evidence>
<keyword evidence="2" id="KW-0564">Palmitate</keyword>
<dbReference type="PANTHER" id="PTHR30203:SF33">
    <property type="entry name" value="BLR4455 PROTEIN"/>
    <property type="match status" value="1"/>
</dbReference>
<dbReference type="Proteomes" id="UP000253628">
    <property type="component" value="Unassembled WGS sequence"/>
</dbReference>
<keyword evidence="2" id="KW-1134">Transmembrane beta strand</keyword>
<dbReference type="Pfam" id="PF02321">
    <property type="entry name" value="OEP"/>
    <property type="match status" value="2"/>
</dbReference>
<gene>
    <name evidence="3" type="ORF">DFR37_107197</name>
</gene>
<dbReference type="SUPFAM" id="SSF56954">
    <property type="entry name" value="Outer membrane efflux proteins (OEP)"/>
    <property type="match status" value="1"/>
</dbReference>
<dbReference type="InterPro" id="IPR003423">
    <property type="entry name" value="OMP_efflux"/>
</dbReference>
<dbReference type="AlphaFoldDB" id="A0A366H8A4"/>